<evidence type="ECO:0000313" key="5">
    <source>
        <dbReference type="Proteomes" id="UP000324065"/>
    </source>
</evidence>
<sequence length="157" mass="16450">MTVDPVSFRKALGCFASGVTVVTAMDAAGSPVGLTVSAFSSVSLVPPLVLICLDRRVSALDAFERGPFAVNILAEGQRELSNRFATRRDDRFAAVEHAPGHNGAPLIGGVVAAIECDTHEVIKGGDHSIILGAVTRVDVTSEDRPLLYFRGAYAGLA</sequence>
<dbReference type="RefSeq" id="WP_150060725.1">
    <property type="nucleotide sequence ID" value="NZ_JACHII010000001.1"/>
</dbReference>
<dbReference type="GO" id="GO:0010181">
    <property type="term" value="F:FMN binding"/>
    <property type="evidence" value="ECO:0007669"/>
    <property type="project" value="InterPro"/>
</dbReference>
<dbReference type="OrthoDB" id="9792858at2"/>
<proteinExistence type="inferred from homology"/>
<comment type="similarity">
    <text evidence="1">Belongs to the non-flavoprotein flavin reductase family.</text>
</comment>
<evidence type="ECO:0000313" key="4">
    <source>
        <dbReference type="EMBL" id="KAA5607592.1"/>
    </source>
</evidence>
<feature type="domain" description="Flavin reductase like" evidence="3">
    <location>
        <begin position="12"/>
        <end position="155"/>
    </location>
</feature>
<dbReference type="GO" id="GO:0042602">
    <property type="term" value="F:riboflavin reductase (NADPH) activity"/>
    <property type="evidence" value="ECO:0007669"/>
    <property type="project" value="TreeGrafter"/>
</dbReference>
<dbReference type="Pfam" id="PF01613">
    <property type="entry name" value="Flavin_Reduct"/>
    <property type="match status" value="1"/>
</dbReference>
<reference evidence="4 5" key="1">
    <citation type="submission" date="2019-09" db="EMBL/GenBank/DDBJ databases">
        <title>Genome sequence of Roseospira marina, one of the more divergent members of the non-sulfur purple photosynthetic bacterial family, the Rhodospirillaceae.</title>
        <authorList>
            <person name="Meyer T."/>
            <person name="Kyndt J."/>
        </authorList>
    </citation>
    <scope>NUCLEOTIDE SEQUENCE [LARGE SCALE GENOMIC DNA]</scope>
    <source>
        <strain evidence="4 5">DSM 15113</strain>
    </source>
</reference>
<dbReference type="InterPro" id="IPR012349">
    <property type="entry name" value="Split_barrel_FMN-bd"/>
</dbReference>
<dbReference type="PANTHER" id="PTHR30466:SF11">
    <property type="entry name" value="FLAVIN-DEPENDENT MONOOXYGENASE, REDUCTASE SUBUNIT HSAB"/>
    <property type="match status" value="1"/>
</dbReference>
<protein>
    <submittedName>
        <fullName evidence="4">Flavin reductase family protein</fullName>
    </submittedName>
</protein>
<dbReference type="SUPFAM" id="SSF50475">
    <property type="entry name" value="FMN-binding split barrel"/>
    <property type="match status" value="1"/>
</dbReference>
<name>A0A5M6IHF4_9PROT</name>
<comment type="caution">
    <text evidence="4">The sequence shown here is derived from an EMBL/GenBank/DDBJ whole genome shotgun (WGS) entry which is preliminary data.</text>
</comment>
<keyword evidence="5" id="KW-1185">Reference proteome</keyword>
<accession>A0A5M6IHF4</accession>
<dbReference type="Proteomes" id="UP000324065">
    <property type="component" value="Unassembled WGS sequence"/>
</dbReference>
<keyword evidence="2" id="KW-0560">Oxidoreductase</keyword>
<dbReference type="EMBL" id="VWPJ01000001">
    <property type="protein sequence ID" value="KAA5607592.1"/>
    <property type="molecule type" value="Genomic_DNA"/>
</dbReference>
<organism evidence="4 5">
    <name type="scientific">Roseospira marina</name>
    <dbReference type="NCBI Taxonomy" id="140057"/>
    <lineage>
        <taxon>Bacteria</taxon>
        <taxon>Pseudomonadati</taxon>
        <taxon>Pseudomonadota</taxon>
        <taxon>Alphaproteobacteria</taxon>
        <taxon>Rhodospirillales</taxon>
        <taxon>Rhodospirillaceae</taxon>
        <taxon>Roseospira</taxon>
    </lineage>
</organism>
<dbReference type="Gene3D" id="2.30.110.10">
    <property type="entry name" value="Electron Transport, Fmn-binding Protein, Chain A"/>
    <property type="match status" value="1"/>
</dbReference>
<dbReference type="InterPro" id="IPR050268">
    <property type="entry name" value="NADH-dep_flavin_reductase"/>
</dbReference>
<evidence type="ECO:0000256" key="1">
    <source>
        <dbReference type="ARBA" id="ARBA00008898"/>
    </source>
</evidence>
<dbReference type="InterPro" id="IPR002563">
    <property type="entry name" value="Flavin_Rdtase-like_dom"/>
</dbReference>
<evidence type="ECO:0000259" key="3">
    <source>
        <dbReference type="SMART" id="SM00903"/>
    </source>
</evidence>
<dbReference type="PANTHER" id="PTHR30466">
    <property type="entry name" value="FLAVIN REDUCTASE"/>
    <property type="match status" value="1"/>
</dbReference>
<gene>
    <name evidence="4" type="ORF">F1188_02200</name>
</gene>
<dbReference type="SMART" id="SM00903">
    <property type="entry name" value="Flavin_Reduct"/>
    <property type="match status" value="1"/>
</dbReference>
<evidence type="ECO:0000256" key="2">
    <source>
        <dbReference type="ARBA" id="ARBA00023002"/>
    </source>
</evidence>
<dbReference type="AlphaFoldDB" id="A0A5M6IHF4"/>